<dbReference type="STRING" id="765910.MARPU_15555"/>
<evidence type="ECO:0000313" key="4">
    <source>
        <dbReference type="EMBL" id="AHF05101.1"/>
    </source>
</evidence>
<keyword evidence="4" id="KW-0378">Hydrolase</keyword>
<dbReference type="PROSITE" id="PS51831">
    <property type="entry name" value="HD"/>
    <property type="match status" value="1"/>
</dbReference>
<feature type="domain" description="HD" evidence="2">
    <location>
        <begin position="26"/>
        <end position="148"/>
    </location>
</feature>
<dbReference type="HOGENOM" id="CLU_000445_92_3_6"/>
<evidence type="ECO:0000313" key="5">
    <source>
        <dbReference type="Proteomes" id="UP000005275"/>
    </source>
</evidence>
<dbReference type="KEGG" id="mpur:MARPU_15555"/>
<dbReference type="PANTHER" id="PTHR43155:SF2">
    <property type="entry name" value="CYCLIC DI-GMP PHOSPHODIESTERASE PA4108"/>
    <property type="match status" value="1"/>
</dbReference>
<proteinExistence type="predicted"/>
<dbReference type="SUPFAM" id="SSF109604">
    <property type="entry name" value="HD-domain/PDEase-like"/>
    <property type="match status" value="1"/>
</dbReference>
<dbReference type="PANTHER" id="PTHR43155">
    <property type="entry name" value="CYCLIC DI-GMP PHOSPHODIESTERASE PA4108-RELATED"/>
    <property type="match status" value="1"/>
</dbReference>
<dbReference type="Gene3D" id="1.10.3210.10">
    <property type="entry name" value="Hypothetical protein af1432"/>
    <property type="match status" value="1"/>
</dbReference>
<feature type="compositionally biased region" description="Polar residues" evidence="1">
    <location>
        <begin position="226"/>
        <end position="248"/>
    </location>
</feature>
<feature type="region of interest" description="Disordered" evidence="1">
    <location>
        <begin position="224"/>
        <end position="248"/>
    </location>
</feature>
<evidence type="ECO:0000259" key="3">
    <source>
        <dbReference type="PROSITE" id="PS51832"/>
    </source>
</evidence>
<dbReference type="InterPro" id="IPR006674">
    <property type="entry name" value="HD_domain"/>
</dbReference>
<dbReference type="RefSeq" id="WP_005222875.1">
    <property type="nucleotide sequence ID" value="NZ_CP007031.1"/>
</dbReference>
<dbReference type="Pfam" id="PF13487">
    <property type="entry name" value="HD_5"/>
    <property type="match status" value="1"/>
</dbReference>
<dbReference type="InterPro" id="IPR037522">
    <property type="entry name" value="HD_GYP_dom"/>
</dbReference>
<sequence length="248" mass="27925">MIPELVRIHDVIDVVISTLNARDPYTSEHSFRVALFSELLSEQMSLPARTHQRLHIAAHLHDIGKVGVPDGILNKPGRLTEVEKLQIQLHPRIGFDILQRLPTFREVARIVLHHHERIDGFGYPNRLRGEQIPLESRIIAVADAFDAMTSDRPYRRGMPVETAAEEIARHAGDQFDPEVVAHFERAIDLLATHVQSGQEPTRLPGEPDHDSLMHSRIASAIHDPVTEQSHQTSPEPDCPSSQRFQHAG</sequence>
<keyword evidence="5" id="KW-1185">Reference proteome</keyword>
<dbReference type="PROSITE" id="PS51832">
    <property type="entry name" value="HD_GYP"/>
    <property type="match status" value="1"/>
</dbReference>
<evidence type="ECO:0000256" key="1">
    <source>
        <dbReference type="SAM" id="MobiDB-lite"/>
    </source>
</evidence>
<dbReference type="eggNOG" id="COG2206">
    <property type="taxonomic scope" value="Bacteria"/>
</dbReference>
<dbReference type="EMBL" id="CP007031">
    <property type="protein sequence ID" value="AHF05101.1"/>
    <property type="molecule type" value="Genomic_DNA"/>
</dbReference>
<dbReference type="InterPro" id="IPR003607">
    <property type="entry name" value="HD/PDEase_dom"/>
</dbReference>
<dbReference type="CDD" id="cd00077">
    <property type="entry name" value="HDc"/>
    <property type="match status" value="1"/>
</dbReference>
<gene>
    <name evidence="4" type="ORF">MARPU_15555</name>
</gene>
<dbReference type="GO" id="GO:0008081">
    <property type="term" value="F:phosphoric diester hydrolase activity"/>
    <property type="evidence" value="ECO:0007669"/>
    <property type="project" value="UniProtKB-ARBA"/>
</dbReference>
<protein>
    <submittedName>
        <fullName evidence="4">Phosphohydrolase</fullName>
    </submittedName>
</protein>
<dbReference type="Proteomes" id="UP000005275">
    <property type="component" value="Chromosome"/>
</dbReference>
<name>W0E7Q7_MARPU</name>
<dbReference type="AlphaFoldDB" id="W0E7Q7"/>
<dbReference type="OrthoDB" id="9802066at2"/>
<feature type="domain" description="HD-GYP" evidence="3">
    <location>
        <begin position="4"/>
        <end position="199"/>
    </location>
</feature>
<accession>W0E7Q7</accession>
<organism evidence="4 5">
    <name type="scientific">Marichromatium purpuratum 984</name>
    <dbReference type="NCBI Taxonomy" id="765910"/>
    <lineage>
        <taxon>Bacteria</taxon>
        <taxon>Pseudomonadati</taxon>
        <taxon>Pseudomonadota</taxon>
        <taxon>Gammaproteobacteria</taxon>
        <taxon>Chromatiales</taxon>
        <taxon>Chromatiaceae</taxon>
        <taxon>Marichromatium</taxon>
    </lineage>
</organism>
<evidence type="ECO:0000259" key="2">
    <source>
        <dbReference type="PROSITE" id="PS51831"/>
    </source>
</evidence>
<dbReference type="SMART" id="SM00471">
    <property type="entry name" value="HDc"/>
    <property type="match status" value="1"/>
</dbReference>
<reference evidence="4 5" key="1">
    <citation type="submission" date="2013-12" db="EMBL/GenBank/DDBJ databases">
        <authorList>
            <consortium name="DOE Joint Genome Institute"/>
            <person name="Bryant D.A."/>
            <person name="Huntemann M."/>
            <person name="Han J."/>
            <person name="Chen A."/>
            <person name="Kyrpides N."/>
            <person name="Mavromatis K."/>
            <person name="Markowitz V."/>
            <person name="Palaniappan K."/>
            <person name="Ivanova N."/>
            <person name="Schaumberg A."/>
            <person name="Pati A."/>
            <person name="Liolios K."/>
            <person name="Nordberg H.P."/>
            <person name="Cantor M.N."/>
            <person name="Hua S.X."/>
            <person name="Woyke T."/>
        </authorList>
    </citation>
    <scope>NUCLEOTIDE SEQUENCE [LARGE SCALE GENOMIC DNA]</scope>
    <source>
        <strain evidence="4 5">984</strain>
    </source>
</reference>